<keyword evidence="3" id="KW-1185">Reference proteome</keyword>
<feature type="transmembrane region" description="Helical" evidence="1">
    <location>
        <begin position="6"/>
        <end position="25"/>
    </location>
</feature>
<keyword evidence="1" id="KW-0812">Transmembrane</keyword>
<organism evidence="2 3">
    <name type="scientific">Kandleria vitulina DSM 20405</name>
    <dbReference type="NCBI Taxonomy" id="1410657"/>
    <lineage>
        <taxon>Bacteria</taxon>
        <taxon>Bacillati</taxon>
        <taxon>Bacillota</taxon>
        <taxon>Erysipelotrichia</taxon>
        <taxon>Erysipelotrichales</taxon>
        <taxon>Coprobacillaceae</taxon>
        <taxon>Kandleria</taxon>
    </lineage>
</organism>
<feature type="transmembrane region" description="Helical" evidence="1">
    <location>
        <begin position="37"/>
        <end position="70"/>
    </location>
</feature>
<dbReference type="Proteomes" id="UP000051841">
    <property type="component" value="Unassembled WGS sequence"/>
</dbReference>
<dbReference type="EMBL" id="JQBL01000005">
    <property type="protein sequence ID" value="KRN50831.1"/>
    <property type="molecule type" value="Genomic_DNA"/>
</dbReference>
<feature type="transmembrane region" description="Helical" evidence="1">
    <location>
        <begin position="139"/>
        <end position="158"/>
    </location>
</feature>
<dbReference type="AlphaFoldDB" id="A0A0R2HCT8"/>
<dbReference type="Gene3D" id="1.10.1760.20">
    <property type="match status" value="1"/>
</dbReference>
<evidence type="ECO:0000313" key="3">
    <source>
        <dbReference type="Proteomes" id="UP000051841"/>
    </source>
</evidence>
<dbReference type="GO" id="GO:0005886">
    <property type="term" value="C:plasma membrane"/>
    <property type="evidence" value="ECO:0007669"/>
    <property type="project" value="InterPro"/>
</dbReference>
<evidence type="ECO:0000256" key="1">
    <source>
        <dbReference type="SAM" id="Phobius"/>
    </source>
</evidence>
<reference evidence="2 3" key="1">
    <citation type="journal article" date="2015" name="Genome Announc.">
        <title>Expanding the biotechnology potential of lactobacilli through comparative genomics of 213 strains and associated genera.</title>
        <authorList>
            <person name="Sun Z."/>
            <person name="Harris H.M."/>
            <person name="McCann A."/>
            <person name="Guo C."/>
            <person name="Argimon S."/>
            <person name="Zhang W."/>
            <person name="Yang X."/>
            <person name="Jeffery I.B."/>
            <person name="Cooney J.C."/>
            <person name="Kagawa T.F."/>
            <person name="Liu W."/>
            <person name="Song Y."/>
            <person name="Salvetti E."/>
            <person name="Wrobel A."/>
            <person name="Rasinkangas P."/>
            <person name="Parkhill J."/>
            <person name="Rea M.C."/>
            <person name="O'Sullivan O."/>
            <person name="Ritari J."/>
            <person name="Douillard F.P."/>
            <person name="Paul Ross R."/>
            <person name="Yang R."/>
            <person name="Briner A.E."/>
            <person name="Felis G.E."/>
            <person name="de Vos W.M."/>
            <person name="Barrangou R."/>
            <person name="Klaenhammer T.R."/>
            <person name="Caufield P.W."/>
            <person name="Cui Y."/>
            <person name="Zhang H."/>
            <person name="O'Toole P.W."/>
        </authorList>
    </citation>
    <scope>NUCLEOTIDE SEQUENCE [LARGE SCALE GENOMIC DNA]</scope>
    <source>
        <strain evidence="2 3">DSM 20405</strain>
    </source>
</reference>
<dbReference type="GO" id="GO:0015234">
    <property type="term" value="F:thiamine transmembrane transporter activity"/>
    <property type="evidence" value="ECO:0007669"/>
    <property type="project" value="InterPro"/>
</dbReference>
<evidence type="ECO:0008006" key="4">
    <source>
        <dbReference type="Google" id="ProtNLM"/>
    </source>
</evidence>
<dbReference type="InterPro" id="IPR012651">
    <property type="entry name" value="Thia_Transptr_ThiT"/>
</dbReference>
<feature type="transmembrane region" description="Helical" evidence="1">
    <location>
        <begin position="76"/>
        <end position="97"/>
    </location>
</feature>
<dbReference type="Pfam" id="PF09515">
    <property type="entry name" value="Thia_YuaJ"/>
    <property type="match status" value="1"/>
</dbReference>
<dbReference type="RefSeq" id="WP_031588533.1">
    <property type="nucleotide sequence ID" value="NZ_JNKN01000001.1"/>
</dbReference>
<name>A0A0R2HCT8_9FIRM</name>
<gene>
    <name evidence="2" type="ORF">IV49_GL001647</name>
</gene>
<accession>A0A0R2HCT8</accession>
<keyword evidence="1" id="KW-0472">Membrane</keyword>
<evidence type="ECO:0000313" key="2">
    <source>
        <dbReference type="EMBL" id="KRN50831.1"/>
    </source>
</evidence>
<sequence>MKLDTKAMTLMAMFAAMQIVLEFLTKFTPSMPQGGNVAFSLVAIFLCSYLLGPLYGAVVGLVCCGLHFALGLATFYGPYSVAFDYVIPMVLCGVAAIVPSIKHFPVGIVVAMVLKTISHLIAGWYQFKTPLKGNLTYNVPYNVGTLVACVILFMILYPRLEKVLKMKKA</sequence>
<comment type="caution">
    <text evidence="2">The sequence shown here is derived from an EMBL/GenBank/DDBJ whole genome shotgun (WGS) entry which is preliminary data.</text>
</comment>
<dbReference type="PATRIC" id="fig|1410657.5.peg.1699"/>
<protein>
    <recommendedName>
        <fullName evidence="4">Proton-coupled thiamine transporter YuaJ</fullName>
    </recommendedName>
</protein>
<feature type="transmembrane region" description="Helical" evidence="1">
    <location>
        <begin position="104"/>
        <end position="127"/>
    </location>
</feature>
<keyword evidence="1" id="KW-1133">Transmembrane helix</keyword>
<proteinExistence type="predicted"/>